<comment type="similarity">
    <text evidence="1 5">Belongs to the peptidase S8 family.</text>
</comment>
<evidence type="ECO:0000313" key="9">
    <source>
        <dbReference type="Proteomes" id="UP000198935"/>
    </source>
</evidence>
<reference evidence="9" key="1">
    <citation type="submission" date="2016-10" db="EMBL/GenBank/DDBJ databases">
        <authorList>
            <person name="Varghese N."/>
            <person name="Submissions S."/>
        </authorList>
    </citation>
    <scope>NUCLEOTIDE SEQUENCE [LARGE SCALE GENOMIC DNA]</scope>
    <source>
        <strain evidence="9">SP</strain>
    </source>
</reference>
<comment type="caution">
    <text evidence="5">Lacks conserved residue(s) required for the propagation of feature annotation.</text>
</comment>
<keyword evidence="4" id="KW-0720">Serine protease</keyword>
<organism evidence="8 9">
    <name type="scientific">Evansella caseinilytica</name>
    <dbReference type="NCBI Taxonomy" id="1503961"/>
    <lineage>
        <taxon>Bacteria</taxon>
        <taxon>Bacillati</taxon>
        <taxon>Bacillota</taxon>
        <taxon>Bacilli</taxon>
        <taxon>Bacillales</taxon>
        <taxon>Bacillaceae</taxon>
        <taxon>Evansella</taxon>
    </lineage>
</organism>
<dbReference type="GO" id="GO:0006508">
    <property type="term" value="P:proteolysis"/>
    <property type="evidence" value="ECO:0007669"/>
    <property type="project" value="UniProtKB-KW"/>
</dbReference>
<gene>
    <name evidence="8" type="ORF">SAMN05421736_101848</name>
</gene>
<proteinExistence type="inferred from homology"/>
<keyword evidence="2 8" id="KW-0645">Protease</keyword>
<evidence type="ECO:0000256" key="6">
    <source>
        <dbReference type="SAM" id="MobiDB-lite"/>
    </source>
</evidence>
<evidence type="ECO:0000313" key="8">
    <source>
        <dbReference type="EMBL" id="SDY27913.1"/>
    </source>
</evidence>
<dbReference type="InterPro" id="IPR023828">
    <property type="entry name" value="Peptidase_S8_Ser-AS"/>
</dbReference>
<dbReference type="AlphaFoldDB" id="A0A1H3IJ85"/>
<keyword evidence="3" id="KW-0378">Hydrolase</keyword>
<dbReference type="EMBL" id="FNPI01000001">
    <property type="protein sequence ID" value="SDY27913.1"/>
    <property type="molecule type" value="Genomic_DNA"/>
</dbReference>
<dbReference type="GO" id="GO:0004252">
    <property type="term" value="F:serine-type endopeptidase activity"/>
    <property type="evidence" value="ECO:0007669"/>
    <property type="project" value="InterPro"/>
</dbReference>
<dbReference type="SUPFAM" id="SSF52743">
    <property type="entry name" value="Subtilisin-like"/>
    <property type="match status" value="1"/>
</dbReference>
<evidence type="ECO:0000256" key="4">
    <source>
        <dbReference type="ARBA" id="ARBA00022825"/>
    </source>
</evidence>
<accession>A0A1H3IJ85</accession>
<keyword evidence="9" id="KW-1185">Reference proteome</keyword>
<dbReference type="InterPro" id="IPR050131">
    <property type="entry name" value="Peptidase_S8_subtilisin-like"/>
</dbReference>
<dbReference type="PROSITE" id="PS51892">
    <property type="entry name" value="SUBTILASE"/>
    <property type="match status" value="1"/>
</dbReference>
<dbReference type="PROSITE" id="PS00138">
    <property type="entry name" value="SUBTILASE_SER"/>
    <property type="match status" value="1"/>
</dbReference>
<evidence type="ECO:0000259" key="7">
    <source>
        <dbReference type="Pfam" id="PF00082"/>
    </source>
</evidence>
<dbReference type="Gene3D" id="3.40.50.200">
    <property type="entry name" value="Peptidase S8/S53 domain"/>
    <property type="match status" value="1"/>
</dbReference>
<feature type="compositionally biased region" description="Low complexity" evidence="6">
    <location>
        <begin position="185"/>
        <end position="197"/>
    </location>
</feature>
<evidence type="ECO:0000256" key="1">
    <source>
        <dbReference type="ARBA" id="ARBA00011073"/>
    </source>
</evidence>
<dbReference type="Pfam" id="PF00082">
    <property type="entry name" value="Peptidase_S8"/>
    <property type="match status" value="1"/>
</dbReference>
<dbReference type="InterPro" id="IPR000209">
    <property type="entry name" value="Peptidase_S8/S53_dom"/>
</dbReference>
<sequence length="226" mass="23895">MDIINLSLGSTQESAALRQAVDKAYANGVVVAAAAGNSGTQDDSGDTVVFPAKYPSAIAVAASDKNNQRGTFSSTGEAIEVSAPGVQVLSTYLGNGYVRMKGTSMAAPFVAGNHALYREKYPQAGAAELRKLLQENTVDLVPAGKDSLYGYGLIQAPEKVNIDPEPMTPTEPDVPDQVVPVQPIAQPQPVAPSPQAVEKAVPKQKKTTAPKNFKKNYRHRGSFNLE</sequence>
<dbReference type="InterPro" id="IPR036852">
    <property type="entry name" value="Peptidase_S8/S53_dom_sf"/>
</dbReference>
<feature type="compositionally biased region" description="Basic residues" evidence="6">
    <location>
        <begin position="202"/>
        <end position="226"/>
    </location>
</feature>
<dbReference type="STRING" id="1503961.SAMN05421736_101848"/>
<protein>
    <submittedName>
        <fullName evidence="8">Minor extracellular protease Epr</fullName>
    </submittedName>
</protein>
<evidence type="ECO:0000256" key="3">
    <source>
        <dbReference type="ARBA" id="ARBA00022801"/>
    </source>
</evidence>
<name>A0A1H3IJ85_9BACI</name>
<evidence type="ECO:0000256" key="2">
    <source>
        <dbReference type="ARBA" id="ARBA00022670"/>
    </source>
</evidence>
<dbReference type="OrthoDB" id="9798386at2"/>
<feature type="domain" description="Peptidase S8/S53" evidence="7">
    <location>
        <begin position="1"/>
        <end position="152"/>
    </location>
</feature>
<evidence type="ECO:0000256" key="5">
    <source>
        <dbReference type="PROSITE-ProRule" id="PRU01240"/>
    </source>
</evidence>
<dbReference type="Proteomes" id="UP000198935">
    <property type="component" value="Unassembled WGS sequence"/>
</dbReference>
<feature type="region of interest" description="Disordered" evidence="6">
    <location>
        <begin position="185"/>
        <end position="226"/>
    </location>
</feature>
<dbReference type="PANTHER" id="PTHR43806:SF11">
    <property type="entry name" value="CEREVISIN-RELATED"/>
    <property type="match status" value="1"/>
</dbReference>
<dbReference type="PANTHER" id="PTHR43806">
    <property type="entry name" value="PEPTIDASE S8"/>
    <property type="match status" value="1"/>
</dbReference>